<reference evidence="2 3" key="1">
    <citation type="submission" date="2023-10" db="EMBL/GenBank/DDBJ databases">
        <title>Chromosome-scale genome assembly provides insights into flower coloration mechanisms of Canna indica.</title>
        <authorList>
            <person name="Li C."/>
        </authorList>
    </citation>
    <scope>NUCLEOTIDE SEQUENCE [LARGE SCALE GENOMIC DNA]</scope>
    <source>
        <tissue evidence="2">Flower</tissue>
    </source>
</reference>
<evidence type="ECO:0000313" key="2">
    <source>
        <dbReference type="EMBL" id="WOL02312.1"/>
    </source>
</evidence>
<accession>A0AAQ3K9C5</accession>
<evidence type="ECO:0000313" key="3">
    <source>
        <dbReference type="Proteomes" id="UP001327560"/>
    </source>
</evidence>
<organism evidence="2 3">
    <name type="scientific">Canna indica</name>
    <name type="common">Indian-shot</name>
    <dbReference type="NCBI Taxonomy" id="4628"/>
    <lineage>
        <taxon>Eukaryota</taxon>
        <taxon>Viridiplantae</taxon>
        <taxon>Streptophyta</taxon>
        <taxon>Embryophyta</taxon>
        <taxon>Tracheophyta</taxon>
        <taxon>Spermatophyta</taxon>
        <taxon>Magnoliopsida</taxon>
        <taxon>Liliopsida</taxon>
        <taxon>Zingiberales</taxon>
        <taxon>Cannaceae</taxon>
        <taxon>Canna</taxon>
    </lineage>
</organism>
<dbReference type="EMBL" id="CP136892">
    <property type="protein sequence ID" value="WOL02312.1"/>
    <property type="molecule type" value="Genomic_DNA"/>
</dbReference>
<gene>
    <name evidence="2" type="ORF">Cni_G11031</name>
</gene>
<dbReference type="AlphaFoldDB" id="A0AAQ3K9C5"/>
<name>A0AAQ3K9C5_9LILI</name>
<dbReference type="Proteomes" id="UP001327560">
    <property type="component" value="Chromosome 3"/>
</dbReference>
<feature type="compositionally biased region" description="Basic residues" evidence="1">
    <location>
        <begin position="32"/>
        <end position="50"/>
    </location>
</feature>
<keyword evidence="3" id="KW-1185">Reference proteome</keyword>
<proteinExistence type="predicted"/>
<evidence type="ECO:0000256" key="1">
    <source>
        <dbReference type="SAM" id="MobiDB-lite"/>
    </source>
</evidence>
<feature type="region of interest" description="Disordered" evidence="1">
    <location>
        <begin position="1"/>
        <end position="102"/>
    </location>
</feature>
<feature type="compositionally biased region" description="Basic and acidic residues" evidence="1">
    <location>
        <begin position="91"/>
        <end position="102"/>
    </location>
</feature>
<sequence length="121" mass="13495">MRSRRLVYPPVPSSAQGRRCLSSPPPPLGKVPPRRPRSRISGRVAGRNRRREGALAAGALERQWRMKKSPPPEGLAAAAPKDSPSIAESGSEERREKEEGEQTNRTFILFYFILLYVISSN</sequence>
<protein>
    <submittedName>
        <fullName evidence="2">Uncharacterized protein</fullName>
    </submittedName>
</protein>